<evidence type="ECO:0000256" key="2">
    <source>
        <dbReference type="ARBA" id="ARBA00022723"/>
    </source>
</evidence>
<dbReference type="PANTHER" id="PTHR42978:SF6">
    <property type="entry name" value="QUORUM-QUENCHING LACTONASE YTNP-RELATED"/>
    <property type="match status" value="1"/>
</dbReference>
<dbReference type="CDD" id="cd16281">
    <property type="entry name" value="metallo-hydrolase-like_MBL-fold"/>
    <property type="match status" value="1"/>
</dbReference>
<accession>A0A9D7ST96</accession>
<comment type="similarity">
    <text evidence="1">Belongs to the metallo-beta-lactamase superfamily.</text>
</comment>
<dbReference type="InterPro" id="IPR051013">
    <property type="entry name" value="MBL_superfamily_lactonases"/>
</dbReference>
<dbReference type="GO" id="GO:0016787">
    <property type="term" value="F:hydrolase activity"/>
    <property type="evidence" value="ECO:0007669"/>
    <property type="project" value="UniProtKB-KW"/>
</dbReference>
<evidence type="ECO:0000256" key="1">
    <source>
        <dbReference type="ARBA" id="ARBA00007749"/>
    </source>
</evidence>
<proteinExistence type="inferred from homology"/>
<organism evidence="6 7">
    <name type="scientific">Candidatus Opimibacter skivensis</name>
    <dbReference type="NCBI Taxonomy" id="2982028"/>
    <lineage>
        <taxon>Bacteria</taxon>
        <taxon>Pseudomonadati</taxon>
        <taxon>Bacteroidota</taxon>
        <taxon>Saprospiria</taxon>
        <taxon>Saprospirales</taxon>
        <taxon>Saprospiraceae</taxon>
        <taxon>Candidatus Opimibacter</taxon>
    </lineage>
</organism>
<dbReference type="Pfam" id="PF00753">
    <property type="entry name" value="Lactamase_B"/>
    <property type="match status" value="1"/>
</dbReference>
<dbReference type="SMART" id="SM00849">
    <property type="entry name" value="Lactamase_B"/>
    <property type="match status" value="1"/>
</dbReference>
<evidence type="ECO:0000313" key="6">
    <source>
        <dbReference type="EMBL" id="MBK9981350.1"/>
    </source>
</evidence>
<dbReference type="Gene3D" id="3.60.15.10">
    <property type="entry name" value="Ribonuclease Z/Hydroxyacylglutathione hydrolase-like"/>
    <property type="match status" value="1"/>
</dbReference>
<protein>
    <submittedName>
        <fullName evidence="6">MBL fold metallo-hydrolase</fullName>
    </submittedName>
</protein>
<sequence length="286" mass="32750">MKIIPIETGRFKLDGGAMFGVIPKTIWQKMIPADDNNLCSWGMRCLLIDTGDQRILIDTGLGDKQDERFFSHYFLHGNETLLSSLQNAGYSTEDITDVILTHFHFDHVGGAVRKDEKGTLSPTFPNAKYWTTQKHYDWAYEPNARERASFLKENFVPLKDAGVLHYVPEVQSHQWNDFIKIRFSYGHTESMMLPEIKVNDDVTLIYVADLIPSSHHVGLPYIMGYDIRALVTLEEKTPFLTEVAQKGYYLFLEHDEDTECISIKLDTRGRPEIDKRLSLSELLSGS</sequence>
<name>A0A9D7ST96_9BACT</name>
<comment type="caution">
    <text evidence="6">The sequence shown here is derived from an EMBL/GenBank/DDBJ whole genome shotgun (WGS) entry which is preliminary data.</text>
</comment>
<dbReference type="GO" id="GO:0046872">
    <property type="term" value="F:metal ion binding"/>
    <property type="evidence" value="ECO:0007669"/>
    <property type="project" value="UniProtKB-KW"/>
</dbReference>
<evidence type="ECO:0000313" key="7">
    <source>
        <dbReference type="Proteomes" id="UP000808337"/>
    </source>
</evidence>
<keyword evidence="4" id="KW-0862">Zinc</keyword>
<dbReference type="Proteomes" id="UP000808337">
    <property type="component" value="Unassembled WGS sequence"/>
</dbReference>
<evidence type="ECO:0000256" key="3">
    <source>
        <dbReference type="ARBA" id="ARBA00022801"/>
    </source>
</evidence>
<dbReference type="EMBL" id="JADKGY010000001">
    <property type="protein sequence ID" value="MBK9981350.1"/>
    <property type="molecule type" value="Genomic_DNA"/>
</dbReference>
<evidence type="ECO:0000256" key="4">
    <source>
        <dbReference type="ARBA" id="ARBA00022833"/>
    </source>
</evidence>
<reference evidence="6 7" key="1">
    <citation type="submission" date="2020-10" db="EMBL/GenBank/DDBJ databases">
        <title>Connecting structure to function with the recovery of over 1000 high-quality activated sludge metagenome-assembled genomes encoding full-length rRNA genes using long-read sequencing.</title>
        <authorList>
            <person name="Singleton C.M."/>
            <person name="Petriglieri F."/>
            <person name="Kristensen J.M."/>
            <person name="Kirkegaard R.H."/>
            <person name="Michaelsen T.Y."/>
            <person name="Andersen M.H."/>
            <person name="Karst S.M."/>
            <person name="Dueholm M.S."/>
            <person name="Nielsen P.H."/>
            <person name="Albertsen M."/>
        </authorList>
    </citation>
    <scope>NUCLEOTIDE SEQUENCE [LARGE SCALE GENOMIC DNA]</scope>
    <source>
        <strain evidence="6">Ribe_18-Q3-R11-54_MAXAC.273</strain>
    </source>
</reference>
<dbReference type="SUPFAM" id="SSF56281">
    <property type="entry name" value="Metallo-hydrolase/oxidoreductase"/>
    <property type="match status" value="1"/>
</dbReference>
<dbReference type="InterPro" id="IPR036866">
    <property type="entry name" value="RibonucZ/Hydroxyglut_hydro"/>
</dbReference>
<dbReference type="InterPro" id="IPR001279">
    <property type="entry name" value="Metallo-B-lactamas"/>
</dbReference>
<dbReference type="AlphaFoldDB" id="A0A9D7ST96"/>
<feature type="domain" description="Metallo-beta-lactamase" evidence="5">
    <location>
        <begin position="42"/>
        <end position="254"/>
    </location>
</feature>
<keyword evidence="3" id="KW-0378">Hydrolase</keyword>
<keyword evidence="2" id="KW-0479">Metal-binding</keyword>
<gene>
    <name evidence="6" type="ORF">IPP15_02810</name>
</gene>
<dbReference type="PANTHER" id="PTHR42978">
    <property type="entry name" value="QUORUM-QUENCHING LACTONASE YTNP-RELATED-RELATED"/>
    <property type="match status" value="1"/>
</dbReference>
<evidence type="ECO:0000259" key="5">
    <source>
        <dbReference type="SMART" id="SM00849"/>
    </source>
</evidence>